<comment type="caution">
    <text evidence="1">The sequence shown here is derived from an EMBL/GenBank/DDBJ whole genome shotgun (WGS) entry which is preliminary data.</text>
</comment>
<dbReference type="EMBL" id="QHGU01000452">
    <property type="protein sequence ID" value="PZM50645.1"/>
    <property type="molecule type" value="Genomic_DNA"/>
</dbReference>
<proteinExistence type="predicted"/>
<evidence type="ECO:0000313" key="2">
    <source>
        <dbReference type="Proteomes" id="UP000249070"/>
    </source>
</evidence>
<evidence type="ECO:0000313" key="1">
    <source>
        <dbReference type="EMBL" id="PZM50645.1"/>
    </source>
</evidence>
<reference evidence="1 2" key="1">
    <citation type="submission" date="2018-05" db="EMBL/GenBank/DDBJ databases">
        <title>Vancomycin-resistant Enterococcus faecium strain from Chelyabinsk, Russia.</title>
        <authorList>
            <person name="Gostev V."/>
            <person name="Goncharov A."/>
            <person name="Kolodzhieva V."/>
            <person name="Suvorov A."/>
            <person name="Sidorenko S."/>
            <person name="Zueva L."/>
        </authorList>
    </citation>
    <scope>NUCLEOTIDE SEQUENCE [LARGE SCALE GENOMIC DNA]</scope>
    <source>
        <strain evidence="1 2">20</strain>
    </source>
</reference>
<name>A0AB73TK50_ENTFC</name>
<sequence>MEKVVNFRSQSFFKLEVNGLPDTQK</sequence>
<dbReference type="AlphaFoldDB" id="A0AB73TK50"/>
<gene>
    <name evidence="1" type="ORF">DKP91_18320</name>
</gene>
<dbReference type="Proteomes" id="UP000249070">
    <property type="component" value="Unassembled WGS sequence"/>
</dbReference>
<feature type="non-terminal residue" evidence="1">
    <location>
        <position position="25"/>
    </location>
</feature>
<accession>A0AB73TK50</accession>
<organism evidence="1 2">
    <name type="scientific">Enterococcus faecium</name>
    <name type="common">Streptococcus faecium</name>
    <dbReference type="NCBI Taxonomy" id="1352"/>
    <lineage>
        <taxon>Bacteria</taxon>
        <taxon>Bacillati</taxon>
        <taxon>Bacillota</taxon>
        <taxon>Bacilli</taxon>
        <taxon>Lactobacillales</taxon>
        <taxon>Enterococcaceae</taxon>
        <taxon>Enterococcus</taxon>
    </lineage>
</organism>
<protein>
    <submittedName>
        <fullName evidence="1">Transcriptional regulator</fullName>
    </submittedName>
</protein>